<evidence type="ECO:0000256" key="1">
    <source>
        <dbReference type="ARBA" id="ARBA00008987"/>
    </source>
</evidence>
<dbReference type="InterPro" id="IPR036249">
    <property type="entry name" value="Thioredoxin-like_sf"/>
</dbReference>
<comment type="similarity">
    <text evidence="1">Belongs to the thioredoxin family.</text>
</comment>
<keyword evidence="2" id="KW-0676">Redox-active center</keyword>
<evidence type="ECO:0000313" key="5">
    <source>
        <dbReference type="EMBL" id="URE14629.1"/>
    </source>
</evidence>
<dbReference type="AlphaFoldDB" id="A0A9E7KF88"/>
<dbReference type="OrthoDB" id="2121326at2759"/>
<evidence type="ECO:0000256" key="2">
    <source>
        <dbReference type="ARBA" id="ARBA00023284"/>
    </source>
</evidence>
<feature type="non-terminal residue" evidence="5">
    <location>
        <position position="1"/>
    </location>
</feature>
<gene>
    <name evidence="5" type="ORF">MUK42_11685</name>
</gene>
<dbReference type="Pfam" id="PF00085">
    <property type="entry name" value="Thioredoxin"/>
    <property type="match status" value="1"/>
</dbReference>
<evidence type="ECO:0000259" key="4">
    <source>
        <dbReference type="PROSITE" id="PS51352"/>
    </source>
</evidence>
<dbReference type="InterPro" id="IPR013766">
    <property type="entry name" value="Thioredoxin_domain"/>
</dbReference>
<dbReference type="PANTHER" id="PTHR43601:SF32">
    <property type="entry name" value="THIOREDOXIN-LIKE 2-2, CHLOROPLASTIC"/>
    <property type="match status" value="1"/>
</dbReference>
<evidence type="ECO:0000256" key="3">
    <source>
        <dbReference type="SAM" id="MobiDB-lite"/>
    </source>
</evidence>
<name>A0A9E7KF88_9LILI</name>
<dbReference type="Gene3D" id="3.40.30.10">
    <property type="entry name" value="Glutaredoxin"/>
    <property type="match status" value="1"/>
</dbReference>
<dbReference type="GO" id="GO:0009507">
    <property type="term" value="C:chloroplast"/>
    <property type="evidence" value="ECO:0007669"/>
    <property type="project" value="UniProtKB-ARBA"/>
</dbReference>
<reference evidence="5" key="1">
    <citation type="submission" date="2022-05" db="EMBL/GenBank/DDBJ databases">
        <title>The Musa troglodytarum L. genome provides insights into the mechanism of non-climacteric behaviour and enrichment of carotenoids.</title>
        <authorList>
            <person name="Wang J."/>
        </authorList>
    </citation>
    <scope>NUCLEOTIDE SEQUENCE</scope>
    <source>
        <tissue evidence="5">Leaf</tissue>
    </source>
</reference>
<proteinExistence type="inferred from homology"/>
<evidence type="ECO:0000313" key="6">
    <source>
        <dbReference type="Proteomes" id="UP001055439"/>
    </source>
</evidence>
<feature type="region of interest" description="Disordered" evidence="3">
    <location>
        <begin position="1"/>
        <end position="42"/>
    </location>
</feature>
<protein>
    <submittedName>
        <fullName evidence="5">Thioredoxin-like 2</fullName>
    </submittedName>
</protein>
<dbReference type="InterPro" id="IPR017937">
    <property type="entry name" value="Thioredoxin_CS"/>
</dbReference>
<dbReference type="GO" id="GO:0045454">
    <property type="term" value="P:cell redox homeostasis"/>
    <property type="evidence" value="ECO:0007669"/>
    <property type="project" value="TreeGrafter"/>
</dbReference>
<dbReference type="SUPFAM" id="SSF52833">
    <property type="entry name" value="Thioredoxin-like"/>
    <property type="match status" value="1"/>
</dbReference>
<dbReference type="PANTHER" id="PTHR43601">
    <property type="entry name" value="THIOREDOXIN, MITOCHONDRIAL"/>
    <property type="match status" value="1"/>
</dbReference>
<organism evidence="5 6">
    <name type="scientific">Musa troglodytarum</name>
    <name type="common">fe'i banana</name>
    <dbReference type="NCBI Taxonomy" id="320322"/>
    <lineage>
        <taxon>Eukaryota</taxon>
        <taxon>Viridiplantae</taxon>
        <taxon>Streptophyta</taxon>
        <taxon>Embryophyta</taxon>
        <taxon>Tracheophyta</taxon>
        <taxon>Spermatophyta</taxon>
        <taxon>Magnoliopsida</taxon>
        <taxon>Liliopsida</taxon>
        <taxon>Zingiberales</taxon>
        <taxon>Musaceae</taxon>
        <taxon>Musa</taxon>
    </lineage>
</organism>
<dbReference type="EMBL" id="CP097509">
    <property type="protein sequence ID" value="URE14629.1"/>
    <property type="molecule type" value="Genomic_DNA"/>
</dbReference>
<dbReference type="CDD" id="cd02947">
    <property type="entry name" value="TRX_family"/>
    <property type="match status" value="1"/>
</dbReference>
<dbReference type="Proteomes" id="UP001055439">
    <property type="component" value="Chromosome 7"/>
</dbReference>
<keyword evidence="6" id="KW-1185">Reference proteome</keyword>
<feature type="compositionally biased region" description="Basic residues" evidence="3">
    <location>
        <begin position="17"/>
        <end position="42"/>
    </location>
</feature>
<accession>A0A9E7KF88</accession>
<sequence>PSRRGLLLNESTLRPPPSHKRGRETGKRNKVRKNNTRYNKRRNQRRKPLLFLPSDEWIISVLLSIPFLPLPLLMADASLRHGLLLASQNRLLPLLFLRLQSNSPRLKPSPRSRLDAAFSATLPRPSNRSSRYRVRAVVEEGTDEPKWWEKNGGPNMIDIHSTEEFLDALSQAGDRLVVVEFYGTWCGSCRALFPKLCKTAEEHPDILFLKVNFDENKPMCKRLNVRVLPYFHFYRGADGLLQSFSCNLVKVCISACIYNSLLSFMALLTVTTMSKSLHFGSLKFQKITDAIEKHNSARCSIGPPSGVGDLLDSSTSQN</sequence>
<dbReference type="PROSITE" id="PS51352">
    <property type="entry name" value="THIOREDOXIN_2"/>
    <property type="match status" value="1"/>
</dbReference>
<dbReference type="PROSITE" id="PS00194">
    <property type="entry name" value="THIOREDOXIN_1"/>
    <property type="match status" value="1"/>
</dbReference>
<feature type="domain" description="Thioredoxin" evidence="4">
    <location>
        <begin position="111"/>
        <end position="296"/>
    </location>
</feature>